<organism evidence="1 2">
    <name type="scientific">Spiroplasma mirum ATCC 29335</name>
    <dbReference type="NCBI Taxonomy" id="838561"/>
    <lineage>
        <taxon>Bacteria</taxon>
        <taxon>Bacillati</taxon>
        <taxon>Mycoplasmatota</taxon>
        <taxon>Mollicutes</taxon>
        <taxon>Entomoplasmatales</taxon>
        <taxon>Spiroplasmataceae</taxon>
        <taxon>Spiroplasma</taxon>
    </lineage>
</organism>
<dbReference type="HOGENOM" id="CLU_3173360_0_0_14"/>
<gene>
    <name evidence="1" type="ORF">P344_01370</name>
</gene>
<dbReference type="AlphaFoldDB" id="W0GKB1"/>
<evidence type="ECO:0000313" key="1">
    <source>
        <dbReference type="EMBL" id="AHI57639.1"/>
    </source>
</evidence>
<accession>W0GKB1</accession>
<dbReference type="SUPFAM" id="SSF51569">
    <property type="entry name" value="Aldolase"/>
    <property type="match status" value="1"/>
</dbReference>
<sequence length="47" mass="5354">MTITEITNILANGWKLVKLFPRSCFSPDNIKAIKAPLPNNEIMPRWA</sequence>
<proteinExistence type="predicted"/>
<dbReference type="KEGG" id="smir:SMM_0223"/>
<dbReference type="PATRIC" id="fig|838561.3.peg.258"/>
<name>W0GKB1_9MOLU</name>
<protein>
    <submittedName>
        <fullName evidence="1">Uncharacterized protein</fullName>
    </submittedName>
</protein>
<keyword evidence="2" id="KW-1185">Reference proteome</keyword>
<reference evidence="1 2" key="1">
    <citation type="submission" date="2013-09" db="EMBL/GenBank/DDBJ databases">
        <title>Complete genome sequence of Spiroplasma mirum suckling mouse cataract agent.</title>
        <authorList>
            <person name="Landry C.A."/>
            <person name="Bastian F.O."/>
            <person name="Thune R.L."/>
        </authorList>
    </citation>
    <scope>NUCLEOTIDE SEQUENCE [LARGE SCALE GENOMIC DNA]</scope>
    <source>
        <strain evidence="1 2">SMCA</strain>
    </source>
</reference>
<dbReference type="Gene3D" id="3.20.20.70">
    <property type="entry name" value="Aldolase class I"/>
    <property type="match status" value="1"/>
</dbReference>
<dbReference type="Proteomes" id="UP000019260">
    <property type="component" value="Chromosome"/>
</dbReference>
<dbReference type="STRING" id="838561.P344_01370"/>
<evidence type="ECO:0000313" key="2">
    <source>
        <dbReference type="Proteomes" id="UP000019260"/>
    </source>
</evidence>
<dbReference type="KEGG" id="smia:P344_01370"/>
<dbReference type="EMBL" id="CP006720">
    <property type="protein sequence ID" value="AHI57639.1"/>
    <property type="molecule type" value="Genomic_DNA"/>
</dbReference>
<dbReference type="InterPro" id="IPR013785">
    <property type="entry name" value="Aldolase_TIM"/>
</dbReference>